<dbReference type="SUPFAM" id="SSF46785">
    <property type="entry name" value="Winged helix' DNA-binding domain"/>
    <property type="match status" value="1"/>
</dbReference>
<accession>A0A7W6F7G0</accession>
<evidence type="ECO:0000259" key="5">
    <source>
        <dbReference type="PROSITE" id="PS50931"/>
    </source>
</evidence>
<evidence type="ECO:0000256" key="1">
    <source>
        <dbReference type="ARBA" id="ARBA00009437"/>
    </source>
</evidence>
<evidence type="ECO:0000313" key="8">
    <source>
        <dbReference type="Proteomes" id="UP000517759"/>
    </source>
</evidence>
<keyword evidence="2" id="KW-0805">Transcription regulation</keyword>
<keyword evidence="4" id="KW-0804">Transcription</keyword>
<organism evidence="7 8">
    <name type="scientific">Methylobacterium brachythecii</name>
    <dbReference type="NCBI Taxonomy" id="1176177"/>
    <lineage>
        <taxon>Bacteria</taxon>
        <taxon>Pseudomonadati</taxon>
        <taxon>Pseudomonadota</taxon>
        <taxon>Alphaproteobacteria</taxon>
        <taxon>Hyphomicrobiales</taxon>
        <taxon>Methylobacteriaceae</taxon>
        <taxon>Methylobacterium</taxon>
    </lineage>
</organism>
<dbReference type="PRINTS" id="PR00039">
    <property type="entry name" value="HTHLYSR"/>
</dbReference>
<dbReference type="InterPro" id="IPR050950">
    <property type="entry name" value="HTH-type_LysR_regulators"/>
</dbReference>
<dbReference type="PANTHER" id="PTHR30419">
    <property type="entry name" value="HTH-TYPE TRANSCRIPTIONAL REGULATOR YBHD"/>
    <property type="match status" value="1"/>
</dbReference>
<dbReference type="InterPro" id="IPR036388">
    <property type="entry name" value="WH-like_DNA-bd_sf"/>
</dbReference>
<dbReference type="Pfam" id="PF03466">
    <property type="entry name" value="LysR_substrate"/>
    <property type="match status" value="1"/>
</dbReference>
<reference evidence="6" key="1">
    <citation type="journal article" date="2014" name="Int. J. Syst. Evol. Microbiol.">
        <title>Complete genome of a new Firmicutes species belonging to the dominant human colonic microbiota ('Ruminococcus bicirculans') reveals two chromosomes and a selective capacity to utilize plant glucans.</title>
        <authorList>
            <consortium name="NISC Comparative Sequencing Program"/>
            <person name="Wegmann U."/>
            <person name="Louis P."/>
            <person name="Goesmann A."/>
            <person name="Henrissat B."/>
            <person name="Duncan S.H."/>
            <person name="Flint H.J."/>
        </authorList>
    </citation>
    <scope>NUCLEOTIDE SEQUENCE</scope>
    <source>
        <strain evidence="6">NBRC 107710</strain>
    </source>
</reference>
<dbReference type="FunFam" id="1.10.10.10:FF:000001">
    <property type="entry name" value="LysR family transcriptional regulator"/>
    <property type="match status" value="1"/>
</dbReference>
<dbReference type="RefSeq" id="WP_183506229.1">
    <property type="nucleotide sequence ID" value="NZ_BSPG01000022.1"/>
</dbReference>
<dbReference type="InterPro" id="IPR005119">
    <property type="entry name" value="LysR_subst-bd"/>
</dbReference>
<dbReference type="CDD" id="cd05466">
    <property type="entry name" value="PBP2_LTTR_substrate"/>
    <property type="match status" value="1"/>
</dbReference>
<dbReference type="EMBL" id="JACIDN010000005">
    <property type="protein sequence ID" value="MBB3903333.1"/>
    <property type="molecule type" value="Genomic_DNA"/>
</dbReference>
<dbReference type="AlphaFoldDB" id="A0A7W6F7G0"/>
<dbReference type="PROSITE" id="PS50931">
    <property type="entry name" value="HTH_LYSR"/>
    <property type="match status" value="1"/>
</dbReference>
<dbReference type="Proteomes" id="UP001156881">
    <property type="component" value="Unassembled WGS sequence"/>
</dbReference>
<evidence type="ECO:0000256" key="2">
    <source>
        <dbReference type="ARBA" id="ARBA00023015"/>
    </source>
</evidence>
<sequence>MLVRHLSFFVTLAREQHFARAADACNVTQSTLSAALRKLEEDLQVPLVVRNQRFVGLTVEGEHLLAWARQILADYDGLRDDLSGLRAGLSGTLRLGVVPAAMGTVGVLSTFFRKAHPEALIEIRSLSSRDIQKGLDDFELEAGLTYLENEPLERVRRIPLYHERYILAMRADHPLAARETVTWAEAVTQTLCLLSPDMQNRRILDNLAESLSLRLRPAVVSNSFLGICAHLRQGGFAAIVPHGFRHLFGGTDELAMRDLVEPAHRQAVGLVLSDREPLPPMASALLRVVLRADLGSAAGPTADVFGPSVH</sequence>
<dbReference type="GO" id="GO:0003677">
    <property type="term" value="F:DNA binding"/>
    <property type="evidence" value="ECO:0007669"/>
    <property type="project" value="UniProtKB-KW"/>
</dbReference>
<proteinExistence type="inferred from homology"/>
<dbReference type="EMBL" id="BSPG01000022">
    <property type="protein sequence ID" value="GLS45414.1"/>
    <property type="molecule type" value="Genomic_DNA"/>
</dbReference>
<reference evidence="9" key="2">
    <citation type="journal article" date="2019" name="Int. J. Syst. Evol. Microbiol.">
        <title>The Global Catalogue of Microorganisms (GCM) 10K type strain sequencing project: providing services to taxonomists for standard genome sequencing and annotation.</title>
        <authorList>
            <consortium name="The Broad Institute Genomics Platform"/>
            <consortium name="The Broad Institute Genome Sequencing Center for Infectious Disease"/>
            <person name="Wu L."/>
            <person name="Ma J."/>
        </authorList>
    </citation>
    <scope>NUCLEOTIDE SEQUENCE [LARGE SCALE GENOMIC DNA]</scope>
    <source>
        <strain evidence="9">NBRC 107710</strain>
    </source>
</reference>
<evidence type="ECO:0000256" key="3">
    <source>
        <dbReference type="ARBA" id="ARBA00023125"/>
    </source>
</evidence>
<evidence type="ECO:0000313" key="6">
    <source>
        <dbReference type="EMBL" id="GLS45414.1"/>
    </source>
</evidence>
<dbReference type="PANTHER" id="PTHR30419:SF31">
    <property type="entry name" value="BLR3139 PROTEIN"/>
    <property type="match status" value="1"/>
</dbReference>
<comment type="similarity">
    <text evidence="1">Belongs to the LysR transcriptional regulatory family.</text>
</comment>
<dbReference type="Pfam" id="PF00126">
    <property type="entry name" value="HTH_1"/>
    <property type="match status" value="1"/>
</dbReference>
<evidence type="ECO:0000313" key="9">
    <source>
        <dbReference type="Proteomes" id="UP001156881"/>
    </source>
</evidence>
<dbReference type="Proteomes" id="UP000517759">
    <property type="component" value="Unassembled WGS sequence"/>
</dbReference>
<dbReference type="SUPFAM" id="SSF53850">
    <property type="entry name" value="Periplasmic binding protein-like II"/>
    <property type="match status" value="1"/>
</dbReference>
<dbReference type="GO" id="GO:0003700">
    <property type="term" value="F:DNA-binding transcription factor activity"/>
    <property type="evidence" value="ECO:0007669"/>
    <property type="project" value="InterPro"/>
</dbReference>
<evidence type="ECO:0000256" key="4">
    <source>
        <dbReference type="ARBA" id="ARBA00023163"/>
    </source>
</evidence>
<feature type="domain" description="HTH lysR-type" evidence="5">
    <location>
        <begin position="1"/>
        <end position="58"/>
    </location>
</feature>
<reference evidence="7 8" key="3">
    <citation type="submission" date="2020-08" db="EMBL/GenBank/DDBJ databases">
        <title>Genomic Encyclopedia of Type Strains, Phase IV (KMG-IV): sequencing the most valuable type-strain genomes for metagenomic binning, comparative biology and taxonomic classification.</title>
        <authorList>
            <person name="Goeker M."/>
        </authorList>
    </citation>
    <scope>NUCLEOTIDE SEQUENCE [LARGE SCALE GENOMIC DNA]</scope>
    <source>
        <strain evidence="7 8">DSM 24105</strain>
    </source>
</reference>
<dbReference type="InterPro" id="IPR000847">
    <property type="entry name" value="LysR_HTH_N"/>
</dbReference>
<protein>
    <submittedName>
        <fullName evidence="7">DNA-binding transcriptional LysR family regulator</fullName>
    </submittedName>
    <submittedName>
        <fullName evidence="6">LysR family transcriptional regulator</fullName>
    </submittedName>
</protein>
<dbReference type="Gene3D" id="1.10.10.10">
    <property type="entry name" value="Winged helix-like DNA-binding domain superfamily/Winged helix DNA-binding domain"/>
    <property type="match status" value="1"/>
</dbReference>
<dbReference type="GO" id="GO:0005829">
    <property type="term" value="C:cytosol"/>
    <property type="evidence" value="ECO:0007669"/>
    <property type="project" value="TreeGrafter"/>
</dbReference>
<dbReference type="Gene3D" id="3.40.190.290">
    <property type="match status" value="1"/>
</dbReference>
<comment type="caution">
    <text evidence="7">The sequence shown here is derived from an EMBL/GenBank/DDBJ whole genome shotgun (WGS) entry which is preliminary data.</text>
</comment>
<keyword evidence="9" id="KW-1185">Reference proteome</keyword>
<dbReference type="InterPro" id="IPR036390">
    <property type="entry name" value="WH_DNA-bd_sf"/>
</dbReference>
<reference evidence="6" key="4">
    <citation type="submission" date="2023-01" db="EMBL/GenBank/DDBJ databases">
        <title>Draft genome sequence of Methylobacterium brachythecii strain NBRC 107710.</title>
        <authorList>
            <person name="Sun Q."/>
            <person name="Mori K."/>
        </authorList>
    </citation>
    <scope>NUCLEOTIDE SEQUENCE</scope>
    <source>
        <strain evidence="6">NBRC 107710</strain>
    </source>
</reference>
<keyword evidence="3 7" id="KW-0238">DNA-binding</keyword>
<name>A0A7W6F7G0_9HYPH</name>
<gene>
    <name evidence="6" type="ORF">GCM10007884_34040</name>
    <name evidence="7" type="ORF">GGR33_002842</name>
</gene>
<evidence type="ECO:0000313" key="7">
    <source>
        <dbReference type="EMBL" id="MBB3903333.1"/>
    </source>
</evidence>